<organism evidence="1 2">
    <name type="scientific">Paramecium octaurelia</name>
    <dbReference type="NCBI Taxonomy" id="43137"/>
    <lineage>
        <taxon>Eukaryota</taxon>
        <taxon>Sar</taxon>
        <taxon>Alveolata</taxon>
        <taxon>Ciliophora</taxon>
        <taxon>Intramacronucleata</taxon>
        <taxon>Oligohymenophorea</taxon>
        <taxon>Peniculida</taxon>
        <taxon>Parameciidae</taxon>
        <taxon>Paramecium</taxon>
    </lineage>
</organism>
<evidence type="ECO:0000313" key="2">
    <source>
        <dbReference type="Proteomes" id="UP000683925"/>
    </source>
</evidence>
<accession>A0A8S1WJL4</accession>
<reference evidence="1" key="1">
    <citation type="submission" date="2021-01" db="EMBL/GenBank/DDBJ databases">
        <authorList>
            <consortium name="Genoscope - CEA"/>
            <person name="William W."/>
        </authorList>
    </citation>
    <scope>NUCLEOTIDE SEQUENCE</scope>
</reference>
<evidence type="ECO:0000313" key="1">
    <source>
        <dbReference type="EMBL" id="CAD8190128.1"/>
    </source>
</evidence>
<proteinExistence type="predicted"/>
<dbReference type="Proteomes" id="UP000683925">
    <property type="component" value="Unassembled WGS sequence"/>
</dbReference>
<dbReference type="AlphaFoldDB" id="A0A8S1WJL4"/>
<comment type="caution">
    <text evidence="1">The sequence shown here is derived from an EMBL/GenBank/DDBJ whole genome shotgun (WGS) entry which is preliminary data.</text>
</comment>
<name>A0A8S1WJL4_PAROT</name>
<protein>
    <submittedName>
        <fullName evidence="1">Uncharacterized protein</fullName>
    </submittedName>
</protein>
<sequence length="215" mass="25374">MGIKCSNQSKKIKSINNGQQNQIKQQNSQEQNISECECLIWDEINSRFFPKVIQMSLNNKNETQYILDGQILRINDKNEFSPSLLQMANLEQIKYLKWVKKIGFNPQNLKKTIAMWNGEILFETGGFYSVIELKQGLWKQLIPNYWTKAKVYEIGEYQNNLKKGMWIYLYENKKIGGGSYDELGQKNGKWRDLSDIYWEYCVDQLLNNKFRVSNL</sequence>
<dbReference type="OMA" id="ISECECL"/>
<dbReference type="EMBL" id="CAJJDP010000095">
    <property type="protein sequence ID" value="CAD8190128.1"/>
    <property type="molecule type" value="Genomic_DNA"/>
</dbReference>
<dbReference type="PANTHER" id="PTHR33706:SF1">
    <property type="entry name" value="TPR REPEAT PROTEIN"/>
    <property type="match status" value="1"/>
</dbReference>
<gene>
    <name evidence="1" type="ORF">POCTA_138.1.T0960179</name>
</gene>
<dbReference type="PANTHER" id="PTHR33706">
    <property type="entry name" value="MORN VARIANT REPEAT PROTEIN"/>
    <property type="match status" value="1"/>
</dbReference>
<keyword evidence="2" id="KW-1185">Reference proteome</keyword>